<name>A0A1H8UZV3_9RHOB</name>
<evidence type="ECO:0000313" key="2">
    <source>
        <dbReference type="Proteomes" id="UP000198893"/>
    </source>
</evidence>
<dbReference type="Pfam" id="PF07799">
    <property type="entry name" value="DUF1643"/>
    <property type="match status" value="1"/>
</dbReference>
<protein>
    <recommendedName>
        <fullName evidence="3">DUF1643 domain-containing protein</fullName>
    </recommendedName>
</protein>
<evidence type="ECO:0008006" key="3">
    <source>
        <dbReference type="Google" id="ProtNLM"/>
    </source>
</evidence>
<dbReference type="InterPro" id="IPR012441">
    <property type="entry name" value="DUF1643"/>
</dbReference>
<organism evidence="1 2">
    <name type="scientific">Salinihabitans flavidus</name>
    <dbReference type="NCBI Taxonomy" id="569882"/>
    <lineage>
        <taxon>Bacteria</taxon>
        <taxon>Pseudomonadati</taxon>
        <taxon>Pseudomonadota</taxon>
        <taxon>Alphaproteobacteria</taxon>
        <taxon>Rhodobacterales</taxon>
        <taxon>Roseobacteraceae</taxon>
        <taxon>Salinihabitans</taxon>
    </lineage>
</organism>
<dbReference type="AlphaFoldDB" id="A0A1H8UZV3"/>
<gene>
    <name evidence="1" type="ORF">SAMN04490248_12338</name>
</gene>
<dbReference type="STRING" id="569882.SAMN04490248_12338"/>
<dbReference type="Proteomes" id="UP000198893">
    <property type="component" value="Unassembled WGS sequence"/>
</dbReference>
<dbReference type="OrthoDB" id="9807577at2"/>
<dbReference type="EMBL" id="FODS01000023">
    <property type="protein sequence ID" value="SEP08088.1"/>
    <property type="molecule type" value="Genomic_DNA"/>
</dbReference>
<accession>A0A1H8UZV3</accession>
<reference evidence="1 2" key="1">
    <citation type="submission" date="2016-10" db="EMBL/GenBank/DDBJ databases">
        <authorList>
            <person name="de Groot N.N."/>
        </authorList>
    </citation>
    <scope>NUCLEOTIDE SEQUENCE [LARGE SCALE GENOMIC DNA]</scope>
    <source>
        <strain evidence="1 2">DSM 27842</strain>
    </source>
</reference>
<keyword evidence="2" id="KW-1185">Reference proteome</keyword>
<sequence>MITRRHQKCDAASEAVYSDCETYRYRLSRCWTPKGARVLFIMLNPSKATEAQNDPTIERCERRARRLGFGAFDVVNLFALRETDPRRLRAHPAPVGPGNDAQVTAACRGADRVIAAWGVHGAHMGRGAEMRAILLAAGAPLFHFGQTKEGHPRHPLYLPYTLAPEPWDVMGAHDFEETP</sequence>
<proteinExistence type="predicted"/>
<evidence type="ECO:0000313" key="1">
    <source>
        <dbReference type="EMBL" id="SEP08088.1"/>
    </source>
</evidence>
<dbReference type="RefSeq" id="WP_093119878.1">
    <property type="nucleotide sequence ID" value="NZ_FODS01000023.1"/>
</dbReference>